<dbReference type="GO" id="GO:0005813">
    <property type="term" value="C:centrosome"/>
    <property type="evidence" value="ECO:0007669"/>
    <property type="project" value="TreeGrafter"/>
</dbReference>
<proteinExistence type="inferred from homology"/>
<evidence type="ECO:0000256" key="7">
    <source>
        <dbReference type="ARBA" id="ARBA00022794"/>
    </source>
</evidence>
<evidence type="ECO:0000256" key="10">
    <source>
        <dbReference type="ARBA" id="ARBA00023273"/>
    </source>
</evidence>
<keyword evidence="9" id="KW-0206">Cytoskeleton</keyword>
<keyword evidence="8" id="KW-0969">Cilium</keyword>
<evidence type="ECO:0000256" key="2">
    <source>
        <dbReference type="ARBA" id="ARBA00004120"/>
    </source>
</evidence>
<evidence type="ECO:0000256" key="9">
    <source>
        <dbReference type="ARBA" id="ARBA00023212"/>
    </source>
</evidence>
<reference evidence="13" key="1">
    <citation type="submission" date="2021-02" db="EMBL/GenBank/DDBJ databases">
        <authorList>
            <person name="Nowell W R."/>
        </authorList>
    </citation>
    <scope>NUCLEOTIDE SEQUENCE</scope>
</reference>
<evidence type="ECO:0000313" key="13">
    <source>
        <dbReference type="EMBL" id="CAF1576191.1"/>
    </source>
</evidence>
<keyword evidence="10" id="KW-0966">Cell projection</keyword>
<dbReference type="GO" id="GO:0005814">
    <property type="term" value="C:centriole"/>
    <property type="evidence" value="ECO:0007669"/>
    <property type="project" value="UniProtKB-SubCell"/>
</dbReference>
<comment type="subcellular location">
    <subcellularLocation>
        <location evidence="2">Cytoplasm</location>
        <location evidence="2">Cytoskeleton</location>
        <location evidence="2">Cilium basal body</location>
    </subcellularLocation>
    <subcellularLocation>
        <location evidence="1">Cytoplasm</location>
        <location evidence="1">Cytoskeleton</location>
        <location evidence="1">Microtubule organizing center</location>
        <location evidence="1">Centrosome</location>
        <location evidence="1">Centriole</location>
    </subcellularLocation>
    <subcellularLocation>
        <location evidence="3">Cytoplasm</location>
        <location evidence="3">Cytoskeleton</location>
        <location evidence="3">Spindle</location>
    </subcellularLocation>
</comment>
<keyword evidence="7" id="KW-0970">Cilium biogenesis/degradation</keyword>
<protein>
    <recommendedName>
        <fullName evidence="5">Centrosomal protein of 19 kDa</fullName>
    </recommendedName>
</protein>
<comment type="caution">
    <text evidence="13">The sequence shown here is derived from an EMBL/GenBank/DDBJ whole genome shotgun (WGS) entry which is preliminary data.</text>
</comment>
<evidence type="ECO:0000256" key="5">
    <source>
        <dbReference type="ARBA" id="ARBA00022015"/>
    </source>
</evidence>
<evidence type="ECO:0000256" key="1">
    <source>
        <dbReference type="ARBA" id="ARBA00004114"/>
    </source>
</evidence>
<feature type="region of interest" description="Disordered" evidence="11">
    <location>
        <begin position="154"/>
        <end position="195"/>
    </location>
</feature>
<keyword evidence="14" id="KW-1185">Reference proteome</keyword>
<sequence length="195" mass="22875">MSSSTSIKMQKMGVRFKPPTIFLFYTDTSTGKFRRRTVPLTDFTKNTNITDYTTELHNDKTTKNRNLFRHIPLRRLERLLFVLKEGLTTNISKSDIEKKLRTFDNLDPNEDLNKLDDDALKHKKLIMSESYEKNRVDPSSKDFVYDVAVDFEQPAGEKQTSEWDSSEEVEEDIPQQKDDEDDDDDDDDDDEDDFK</sequence>
<evidence type="ECO:0000256" key="8">
    <source>
        <dbReference type="ARBA" id="ARBA00023069"/>
    </source>
</evidence>
<dbReference type="GO" id="GO:0034454">
    <property type="term" value="P:microtubule anchoring at centrosome"/>
    <property type="evidence" value="ECO:0007669"/>
    <property type="project" value="TreeGrafter"/>
</dbReference>
<dbReference type="Proteomes" id="UP000663832">
    <property type="component" value="Unassembled WGS sequence"/>
</dbReference>
<accession>A0A815YW12</accession>
<dbReference type="GO" id="GO:0097712">
    <property type="term" value="P:vesicle targeting, trans-Golgi to periciliary membrane compartment"/>
    <property type="evidence" value="ECO:0007669"/>
    <property type="project" value="TreeGrafter"/>
</dbReference>
<dbReference type="GO" id="GO:0000922">
    <property type="term" value="C:spindle pole"/>
    <property type="evidence" value="ECO:0007669"/>
    <property type="project" value="TreeGrafter"/>
</dbReference>
<dbReference type="EMBL" id="CAJNOM010000897">
    <property type="protein sequence ID" value="CAF1576191.1"/>
    <property type="molecule type" value="Genomic_DNA"/>
</dbReference>
<evidence type="ECO:0000256" key="3">
    <source>
        <dbReference type="ARBA" id="ARBA00004186"/>
    </source>
</evidence>
<dbReference type="InterPro" id="IPR029412">
    <property type="entry name" value="CEP19"/>
</dbReference>
<dbReference type="PANTHER" id="PTHR31539:SF1">
    <property type="entry name" value="CENTROSOMAL PROTEIN OF 19 KDA"/>
    <property type="match status" value="1"/>
</dbReference>
<evidence type="ECO:0000313" key="12">
    <source>
        <dbReference type="EMBL" id="CAF0945512.1"/>
    </source>
</evidence>
<evidence type="ECO:0000256" key="11">
    <source>
        <dbReference type="SAM" id="MobiDB-lite"/>
    </source>
</evidence>
<name>A0A815YW12_9BILA</name>
<keyword evidence="6" id="KW-0963">Cytoplasm</keyword>
<dbReference type="OrthoDB" id="2163581at2759"/>
<organism evidence="13 14">
    <name type="scientific">Adineta steineri</name>
    <dbReference type="NCBI Taxonomy" id="433720"/>
    <lineage>
        <taxon>Eukaryota</taxon>
        <taxon>Metazoa</taxon>
        <taxon>Spiralia</taxon>
        <taxon>Gnathifera</taxon>
        <taxon>Rotifera</taxon>
        <taxon>Eurotatoria</taxon>
        <taxon>Bdelloidea</taxon>
        <taxon>Adinetida</taxon>
        <taxon>Adinetidae</taxon>
        <taxon>Adineta</taxon>
    </lineage>
</organism>
<dbReference type="PANTHER" id="PTHR31539">
    <property type="entry name" value="CENTROSOMAL PROTEIN OF 19K CEP19"/>
    <property type="match status" value="1"/>
</dbReference>
<evidence type="ECO:0000256" key="4">
    <source>
        <dbReference type="ARBA" id="ARBA00009371"/>
    </source>
</evidence>
<dbReference type="AlphaFoldDB" id="A0A815YW12"/>
<dbReference type="Pfam" id="PF14933">
    <property type="entry name" value="CEP19"/>
    <property type="match status" value="1"/>
</dbReference>
<feature type="compositionally biased region" description="Acidic residues" evidence="11">
    <location>
        <begin position="164"/>
        <end position="195"/>
    </location>
</feature>
<dbReference type="GO" id="GO:0036064">
    <property type="term" value="C:ciliary basal body"/>
    <property type="evidence" value="ECO:0007669"/>
    <property type="project" value="TreeGrafter"/>
</dbReference>
<gene>
    <name evidence="12" type="ORF">BJG266_LOCUS12903</name>
    <name evidence="13" type="ORF">QVE165_LOCUS49415</name>
</gene>
<dbReference type="EMBL" id="CAJNOI010000051">
    <property type="protein sequence ID" value="CAF0945512.1"/>
    <property type="molecule type" value="Genomic_DNA"/>
</dbReference>
<dbReference type="Proteomes" id="UP000663877">
    <property type="component" value="Unassembled WGS sequence"/>
</dbReference>
<evidence type="ECO:0000256" key="6">
    <source>
        <dbReference type="ARBA" id="ARBA00022490"/>
    </source>
</evidence>
<comment type="similarity">
    <text evidence="4">Belongs to the CEP19 family.</text>
</comment>
<evidence type="ECO:0000313" key="14">
    <source>
        <dbReference type="Proteomes" id="UP000663832"/>
    </source>
</evidence>